<dbReference type="EMBL" id="QKWP01000564">
    <property type="protein sequence ID" value="RIB18071.1"/>
    <property type="molecule type" value="Genomic_DNA"/>
</dbReference>
<evidence type="ECO:0000313" key="3">
    <source>
        <dbReference type="Proteomes" id="UP000266673"/>
    </source>
</evidence>
<feature type="non-terminal residue" evidence="2">
    <location>
        <position position="339"/>
    </location>
</feature>
<dbReference type="Proteomes" id="UP000266673">
    <property type="component" value="Unassembled WGS sequence"/>
</dbReference>
<name>A0A397V826_9GLOM</name>
<keyword evidence="3" id="KW-1185">Reference proteome</keyword>
<feature type="region of interest" description="Disordered" evidence="1">
    <location>
        <begin position="100"/>
        <end position="122"/>
    </location>
</feature>
<gene>
    <name evidence="2" type="ORF">C2G38_2086708</name>
</gene>
<protein>
    <submittedName>
        <fullName evidence="2">Uncharacterized protein</fullName>
    </submittedName>
</protein>
<evidence type="ECO:0000256" key="1">
    <source>
        <dbReference type="SAM" id="MobiDB-lite"/>
    </source>
</evidence>
<dbReference type="OrthoDB" id="2477003at2759"/>
<dbReference type="AlphaFoldDB" id="A0A397V826"/>
<organism evidence="2 3">
    <name type="scientific">Gigaspora rosea</name>
    <dbReference type="NCBI Taxonomy" id="44941"/>
    <lineage>
        <taxon>Eukaryota</taxon>
        <taxon>Fungi</taxon>
        <taxon>Fungi incertae sedis</taxon>
        <taxon>Mucoromycota</taxon>
        <taxon>Glomeromycotina</taxon>
        <taxon>Glomeromycetes</taxon>
        <taxon>Diversisporales</taxon>
        <taxon>Gigasporaceae</taxon>
        <taxon>Gigaspora</taxon>
    </lineage>
</organism>
<comment type="caution">
    <text evidence="2">The sequence shown here is derived from an EMBL/GenBank/DDBJ whole genome shotgun (WGS) entry which is preliminary data.</text>
</comment>
<proteinExistence type="predicted"/>
<dbReference type="Gene3D" id="1.10.510.10">
    <property type="entry name" value="Transferase(Phosphotransferase) domain 1"/>
    <property type="match status" value="1"/>
</dbReference>
<reference evidence="2 3" key="1">
    <citation type="submission" date="2018-06" db="EMBL/GenBank/DDBJ databases">
        <title>Comparative genomics reveals the genomic features of Rhizophagus irregularis, R. cerebriforme, R. diaphanum and Gigaspora rosea, and their symbiotic lifestyle signature.</title>
        <authorList>
            <person name="Morin E."/>
            <person name="San Clemente H."/>
            <person name="Chen E.C.H."/>
            <person name="De La Providencia I."/>
            <person name="Hainaut M."/>
            <person name="Kuo A."/>
            <person name="Kohler A."/>
            <person name="Murat C."/>
            <person name="Tang N."/>
            <person name="Roy S."/>
            <person name="Loubradou J."/>
            <person name="Henrissat B."/>
            <person name="Grigoriev I.V."/>
            <person name="Corradi N."/>
            <person name="Roux C."/>
            <person name="Martin F.M."/>
        </authorList>
    </citation>
    <scope>NUCLEOTIDE SEQUENCE [LARGE SCALE GENOMIC DNA]</scope>
    <source>
        <strain evidence="2 3">DAOM 194757</strain>
    </source>
</reference>
<feature type="region of interest" description="Disordered" evidence="1">
    <location>
        <begin position="320"/>
        <end position="339"/>
    </location>
</feature>
<accession>A0A397V826</accession>
<sequence>MLLWELAFQKIPYEKMSEKKDIIRHVKEGRRERLSTITIDSIHIQRQFLKIIPEGWDSNPVKRITLDGILLKLSDIEEEITKLQRNSLDSVHSPKLLVPPLRTTRSTSNPDKPNPDLMNNPDAFETEELSYIDSSKVVKKSLSRRLLDNNSRSIRSDGTIVKDRFTSVQIDNVPARRRNIPVTTQSVPIPGISKATVFNQKIFNGYFETICKEMDISIVDILPILKKCTQNKKLQPLESDPWWKTAFILSYFKIAAPHNKEQWEDKCNKAREYLTKQIGDSAVENELLKCTDKYVDDIVNKNRKKETATTIVQETTSPEKFTEIIKQDDDSSIEKEVPE</sequence>
<evidence type="ECO:0000313" key="2">
    <source>
        <dbReference type="EMBL" id="RIB18071.1"/>
    </source>
</evidence>